<dbReference type="CDD" id="cd12912">
    <property type="entry name" value="PDC2_MCP_like"/>
    <property type="match status" value="1"/>
</dbReference>
<organism evidence="15 16">
    <name type="scientific">Bacillus velezensis</name>
    <dbReference type="NCBI Taxonomy" id="492670"/>
    <lineage>
        <taxon>Bacteria</taxon>
        <taxon>Bacillati</taxon>
        <taxon>Bacillota</taxon>
        <taxon>Bacilli</taxon>
        <taxon>Bacillales</taxon>
        <taxon>Bacillaceae</taxon>
        <taxon>Bacillus</taxon>
        <taxon>Bacillus amyloliquefaciens group</taxon>
    </lineage>
</organism>
<dbReference type="Pfam" id="PF02743">
    <property type="entry name" value="dCache_1"/>
    <property type="match status" value="1"/>
</dbReference>
<evidence type="ECO:0000256" key="1">
    <source>
        <dbReference type="ARBA" id="ARBA00004651"/>
    </source>
</evidence>
<gene>
    <name evidence="15" type="primary">mcpC</name>
    <name evidence="15" type="ORF">BACVE_000216</name>
</gene>
<evidence type="ECO:0000256" key="10">
    <source>
        <dbReference type="PROSITE-ProRule" id="PRU00284"/>
    </source>
</evidence>
<dbReference type="InterPro" id="IPR029151">
    <property type="entry name" value="Sensor-like_sf"/>
</dbReference>
<feature type="transmembrane region" description="Helical" evidence="12">
    <location>
        <begin position="46"/>
        <end position="69"/>
    </location>
</feature>
<keyword evidence="5 12" id="KW-0812">Transmembrane</keyword>
<evidence type="ECO:0000259" key="13">
    <source>
        <dbReference type="PROSITE" id="PS50111"/>
    </source>
</evidence>
<evidence type="ECO:0000259" key="14">
    <source>
        <dbReference type="PROSITE" id="PS50885"/>
    </source>
</evidence>
<dbReference type="SUPFAM" id="SSF103190">
    <property type="entry name" value="Sensory domain-like"/>
    <property type="match status" value="1"/>
</dbReference>
<dbReference type="GO" id="GO:0006935">
    <property type="term" value="P:chemotaxis"/>
    <property type="evidence" value="ECO:0007669"/>
    <property type="project" value="UniProtKB-KW"/>
</dbReference>
<dbReference type="PANTHER" id="PTHR32089">
    <property type="entry name" value="METHYL-ACCEPTING CHEMOTAXIS PROTEIN MCPB"/>
    <property type="match status" value="1"/>
</dbReference>
<evidence type="ECO:0000256" key="4">
    <source>
        <dbReference type="ARBA" id="ARBA00022500"/>
    </source>
</evidence>
<dbReference type="PANTHER" id="PTHR32089:SF114">
    <property type="entry name" value="METHYL-ACCEPTING CHEMOTAXIS PROTEIN MCPB"/>
    <property type="match status" value="1"/>
</dbReference>
<dbReference type="SMART" id="SM00283">
    <property type="entry name" value="MA"/>
    <property type="match status" value="1"/>
</dbReference>
<dbReference type="GO" id="GO:0005886">
    <property type="term" value="C:plasma membrane"/>
    <property type="evidence" value="ECO:0007669"/>
    <property type="project" value="UniProtKB-SubCell"/>
</dbReference>
<dbReference type="InterPro" id="IPR033479">
    <property type="entry name" value="dCache_1"/>
</dbReference>
<dbReference type="Gene3D" id="3.30.450.20">
    <property type="entry name" value="PAS domain"/>
    <property type="match status" value="1"/>
</dbReference>
<dbReference type="CDD" id="cd11386">
    <property type="entry name" value="MCP_signal"/>
    <property type="match status" value="1"/>
</dbReference>
<reference evidence="16" key="1">
    <citation type="submission" date="2020-10" db="EMBL/GenBank/DDBJ databases">
        <title>Complete genome sequence of Bacillus velezensis NST6.</title>
        <authorList>
            <person name="Choi J."/>
        </authorList>
    </citation>
    <scope>NUCLEOTIDE SEQUENCE [LARGE SCALE GENOMIC DNA]</scope>
    <source>
        <strain evidence="16">NST6</strain>
    </source>
</reference>
<evidence type="ECO:0000256" key="11">
    <source>
        <dbReference type="SAM" id="Coils"/>
    </source>
</evidence>
<dbReference type="CDD" id="cd12913">
    <property type="entry name" value="PDC1_MCP_like"/>
    <property type="match status" value="1"/>
</dbReference>
<dbReference type="Pfam" id="PF00672">
    <property type="entry name" value="HAMP"/>
    <property type="match status" value="1"/>
</dbReference>
<proteinExistence type="inferred from homology"/>
<dbReference type="SUPFAM" id="SSF58104">
    <property type="entry name" value="Methyl-accepting chemotaxis protein (MCP) signaling domain"/>
    <property type="match status" value="1"/>
</dbReference>
<keyword evidence="6 12" id="KW-1133">Transmembrane helix</keyword>
<evidence type="ECO:0000256" key="8">
    <source>
        <dbReference type="ARBA" id="ARBA00023224"/>
    </source>
</evidence>
<dbReference type="Pfam" id="PF00015">
    <property type="entry name" value="MCPsignal"/>
    <property type="match status" value="1"/>
</dbReference>
<dbReference type="InterPro" id="IPR003660">
    <property type="entry name" value="HAMP_dom"/>
</dbReference>
<evidence type="ECO:0000256" key="12">
    <source>
        <dbReference type="SAM" id="Phobius"/>
    </source>
</evidence>
<dbReference type="Gene3D" id="1.10.287.950">
    <property type="entry name" value="Methyl-accepting chemotaxis protein"/>
    <property type="match status" value="1"/>
</dbReference>
<evidence type="ECO:0000256" key="2">
    <source>
        <dbReference type="ARBA" id="ARBA00022475"/>
    </source>
</evidence>
<keyword evidence="3" id="KW-0488">Methylation</keyword>
<sequence length="692" mass="75981">MTALFLLRQMAEIFDIYFKVYSFSWPKDRYNSQEGMVMFKKMHIKIAVFVSAMLIVTVAFLTVSSYLTLKPMMTEEAKRTTENVTNSLGQNIELQLKNDETVLMRLAGGELSRSFLSDGKKETARLFNDELKQIGQNDKYVALAYVGTANKQMFTYPKADFAKDYDPTNRTWYKMAAEKPDKVVWTDPYKDAVTGDMIVTASKAIQNSGTVVGVASLDLKLSSIQSMVNEQKVPYKGFAFLADENGSLLAHPEKQGKNISEDQTLKDITTDKEGIKELQGNMVVYQTVKETGWKVGTQFEKDQLMGVADKMNTVSIFMSLIALVITIGLSYFLAKTITGPIQQLIAKTNSVSAGDLTVRAQTKSKDEVGELTKDFNQMVENMKEMVEQVKASSENVSDTSDQLTVISQETNETSGQIAKAIEEVAAGATEQASEVETINEKSENLSVKIKGIADRAGSIKQLSKSSEDASYKGLDALGQLLMKSNEANSETKKVEAMLNDLEEQTKNIEEVVTAISAISDQTNLLALNASIEAARAGESGRGFAVVAEEVRKLAEQSALSSGHISETVRLIQSETKEASHAMIEASRMNDEQNSAIHETGEVLNLITTEMQSLVQGIDHIYNDIQKMSEEQAAIQEAIQSISAISQESAAAAEEVNASTDEQLVTLEKVKQSTDMLKSASEDLISAISKFTL</sequence>
<dbReference type="InterPro" id="IPR004089">
    <property type="entry name" value="MCPsignal_dom"/>
</dbReference>
<feature type="transmembrane region" description="Helical" evidence="12">
    <location>
        <begin position="314"/>
        <end position="334"/>
    </location>
</feature>
<dbReference type="EMBL" id="CP063687">
    <property type="protein sequence ID" value="QOY25288.1"/>
    <property type="molecule type" value="Genomic_DNA"/>
</dbReference>
<keyword evidence="7 12" id="KW-0472">Membrane</keyword>
<protein>
    <submittedName>
        <fullName evidence="15">Methyl-accepting chemotaxis protein McpC</fullName>
    </submittedName>
</protein>
<dbReference type="PROSITE" id="PS50111">
    <property type="entry name" value="CHEMOTAXIS_TRANSDUC_2"/>
    <property type="match status" value="1"/>
</dbReference>
<keyword evidence="8 10" id="KW-0807">Transducer</keyword>
<name>A0A7W4LSZ9_BACVE</name>
<keyword evidence="4" id="KW-0145">Chemotaxis</keyword>
<comment type="similarity">
    <text evidence="9">Belongs to the methyl-accepting chemotaxis (MCP) protein family.</text>
</comment>
<evidence type="ECO:0000256" key="7">
    <source>
        <dbReference type="ARBA" id="ARBA00023136"/>
    </source>
</evidence>
<dbReference type="Gene3D" id="6.10.340.10">
    <property type="match status" value="1"/>
</dbReference>
<evidence type="ECO:0000256" key="3">
    <source>
        <dbReference type="ARBA" id="ARBA00022481"/>
    </source>
</evidence>
<accession>A0A7W4LSZ9</accession>
<dbReference type="AlphaFoldDB" id="A0A7W4LSZ9"/>
<dbReference type="Proteomes" id="UP000587477">
    <property type="component" value="Chromosome"/>
</dbReference>
<feature type="domain" description="HAMP" evidence="14">
    <location>
        <begin position="335"/>
        <end position="387"/>
    </location>
</feature>
<evidence type="ECO:0000256" key="6">
    <source>
        <dbReference type="ARBA" id="ARBA00022989"/>
    </source>
</evidence>
<comment type="subcellular location">
    <subcellularLocation>
        <location evidence="1">Cell membrane</location>
        <topology evidence="1">Multi-pass membrane protein</topology>
    </subcellularLocation>
</comment>
<dbReference type="GO" id="GO:0007165">
    <property type="term" value="P:signal transduction"/>
    <property type="evidence" value="ECO:0007669"/>
    <property type="project" value="UniProtKB-KW"/>
</dbReference>
<keyword evidence="2" id="KW-1003">Cell membrane</keyword>
<evidence type="ECO:0000256" key="9">
    <source>
        <dbReference type="ARBA" id="ARBA00029447"/>
    </source>
</evidence>
<feature type="domain" description="Methyl-accepting transducer" evidence="13">
    <location>
        <begin position="406"/>
        <end position="656"/>
    </location>
</feature>
<keyword evidence="11" id="KW-0175">Coiled coil</keyword>
<feature type="coiled-coil region" evidence="11">
    <location>
        <begin position="484"/>
        <end position="514"/>
    </location>
</feature>
<dbReference type="CDD" id="cd06225">
    <property type="entry name" value="HAMP"/>
    <property type="match status" value="1"/>
</dbReference>
<dbReference type="SMART" id="SM00304">
    <property type="entry name" value="HAMP"/>
    <property type="match status" value="1"/>
</dbReference>
<dbReference type="PROSITE" id="PS50885">
    <property type="entry name" value="HAMP"/>
    <property type="match status" value="1"/>
</dbReference>
<evidence type="ECO:0000313" key="16">
    <source>
        <dbReference type="Proteomes" id="UP000587477"/>
    </source>
</evidence>
<evidence type="ECO:0000256" key="5">
    <source>
        <dbReference type="ARBA" id="ARBA00022692"/>
    </source>
</evidence>
<evidence type="ECO:0000313" key="15">
    <source>
        <dbReference type="EMBL" id="QOY25288.1"/>
    </source>
</evidence>